<gene>
    <name evidence="1" type="ORF">BDN72DRAFT_893561</name>
</gene>
<evidence type="ECO:0000313" key="2">
    <source>
        <dbReference type="Proteomes" id="UP000308600"/>
    </source>
</evidence>
<evidence type="ECO:0000313" key="1">
    <source>
        <dbReference type="EMBL" id="TFK73834.1"/>
    </source>
</evidence>
<reference evidence="1 2" key="1">
    <citation type="journal article" date="2019" name="Nat. Ecol. Evol.">
        <title>Megaphylogeny resolves global patterns of mushroom evolution.</title>
        <authorList>
            <person name="Varga T."/>
            <person name="Krizsan K."/>
            <person name="Foldi C."/>
            <person name="Dima B."/>
            <person name="Sanchez-Garcia M."/>
            <person name="Sanchez-Ramirez S."/>
            <person name="Szollosi G.J."/>
            <person name="Szarkandi J.G."/>
            <person name="Papp V."/>
            <person name="Albert L."/>
            <person name="Andreopoulos W."/>
            <person name="Angelini C."/>
            <person name="Antonin V."/>
            <person name="Barry K.W."/>
            <person name="Bougher N.L."/>
            <person name="Buchanan P."/>
            <person name="Buyck B."/>
            <person name="Bense V."/>
            <person name="Catcheside P."/>
            <person name="Chovatia M."/>
            <person name="Cooper J."/>
            <person name="Damon W."/>
            <person name="Desjardin D."/>
            <person name="Finy P."/>
            <person name="Geml J."/>
            <person name="Haridas S."/>
            <person name="Hughes K."/>
            <person name="Justo A."/>
            <person name="Karasinski D."/>
            <person name="Kautmanova I."/>
            <person name="Kiss B."/>
            <person name="Kocsube S."/>
            <person name="Kotiranta H."/>
            <person name="LaButti K.M."/>
            <person name="Lechner B.E."/>
            <person name="Liimatainen K."/>
            <person name="Lipzen A."/>
            <person name="Lukacs Z."/>
            <person name="Mihaltcheva S."/>
            <person name="Morgado L.N."/>
            <person name="Niskanen T."/>
            <person name="Noordeloos M.E."/>
            <person name="Ohm R.A."/>
            <person name="Ortiz-Santana B."/>
            <person name="Ovrebo C."/>
            <person name="Racz N."/>
            <person name="Riley R."/>
            <person name="Savchenko A."/>
            <person name="Shiryaev A."/>
            <person name="Soop K."/>
            <person name="Spirin V."/>
            <person name="Szebenyi C."/>
            <person name="Tomsovsky M."/>
            <person name="Tulloss R.E."/>
            <person name="Uehling J."/>
            <person name="Grigoriev I.V."/>
            <person name="Vagvolgyi C."/>
            <person name="Papp T."/>
            <person name="Martin F.M."/>
            <person name="Miettinen O."/>
            <person name="Hibbett D.S."/>
            <person name="Nagy L.G."/>
        </authorList>
    </citation>
    <scope>NUCLEOTIDE SEQUENCE [LARGE SCALE GENOMIC DNA]</scope>
    <source>
        <strain evidence="1 2">NL-1719</strain>
    </source>
</reference>
<accession>A0ACD3B803</accession>
<sequence>MSTTTSPETPPAVGVIHRLVRKISGRNITSTTPSAPPAETVTETATAPPADEASSPSEAADPPQADSAPPSTDDRSRRRLSLTDKLKQFGRRARSRSKSRDGGDLSISSTTPASPIVNSQPVSAHLRAVTEEPGQAPPADDGDVID</sequence>
<name>A0ACD3B803_9AGAR</name>
<dbReference type="EMBL" id="ML208272">
    <property type="protein sequence ID" value="TFK73834.1"/>
    <property type="molecule type" value="Genomic_DNA"/>
</dbReference>
<keyword evidence="2" id="KW-1185">Reference proteome</keyword>
<organism evidence="1 2">
    <name type="scientific">Pluteus cervinus</name>
    <dbReference type="NCBI Taxonomy" id="181527"/>
    <lineage>
        <taxon>Eukaryota</taxon>
        <taxon>Fungi</taxon>
        <taxon>Dikarya</taxon>
        <taxon>Basidiomycota</taxon>
        <taxon>Agaricomycotina</taxon>
        <taxon>Agaricomycetes</taxon>
        <taxon>Agaricomycetidae</taxon>
        <taxon>Agaricales</taxon>
        <taxon>Pluteineae</taxon>
        <taxon>Pluteaceae</taxon>
        <taxon>Pluteus</taxon>
    </lineage>
</organism>
<dbReference type="Proteomes" id="UP000308600">
    <property type="component" value="Unassembled WGS sequence"/>
</dbReference>
<proteinExistence type="predicted"/>
<feature type="non-terminal residue" evidence="1">
    <location>
        <position position="146"/>
    </location>
</feature>
<protein>
    <submittedName>
        <fullName evidence="1">Uncharacterized protein</fullName>
    </submittedName>
</protein>